<gene>
    <name evidence="2" type="ORF">KC01_LOCUS19599</name>
</gene>
<evidence type="ECO:0000313" key="3">
    <source>
        <dbReference type="Proteomes" id="UP001497482"/>
    </source>
</evidence>
<dbReference type="Gene3D" id="3.30.70.1820">
    <property type="entry name" value="L1 transposable element, RRM domain"/>
    <property type="match status" value="1"/>
</dbReference>
<dbReference type="Gene3D" id="1.20.5.340">
    <property type="match status" value="1"/>
</dbReference>
<organism evidence="2 3">
    <name type="scientific">Knipowitschia caucasica</name>
    <name type="common">Caucasian dwarf goby</name>
    <name type="synonym">Pomatoschistus caucasicus</name>
    <dbReference type="NCBI Taxonomy" id="637954"/>
    <lineage>
        <taxon>Eukaryota</taxon>
        <taxon>Metazoa</taxon>
        <taxon>Chordata</taxon>
        <taxon>Craniata</taxon>
        <taxon>Vertebrata</taxon>
        <taxon>Euteleostomi</taxon>
        <taxon>Actinopterygii</taxon>
        <taxon>Neopterygii</taxon>
        <taxon>Teleostei</taxon>
        <taxon>Neoteleostei</taxon>
        <taxon>Acanthomorphata</taxon>
        <taxon>Gobiaria</taxon>
        <taxon>Gobiiformes</taxon>
        <taxon>Gobioidei</taxon>
        <taxon>Gobiidae</taxon>
        <taxon>Gobiinae</taxon>
        <taxon>Knipowitschia</taxon>
    </lineage>
</organism>
<evidence type="ECO:0000256" key="1">
    <source>
        <dbReference type="SAM" id="MobiDB-lite"/>
    </source>
</evidence>
<dbReference type="EMBL" id="OZ035841">
    <property type="protein sequence ID" value="CAL1590028.1"/>
    <property type="molecule type" value="Genomic_DNA"/>
</dbReference>
<evidence type="ECO:0000313" key="2">
    <source>
        <dbReference type="EMBL" id="CAL1590028.1"/>
    </source>
</evidence>
<dbReference type="PANTHER" id="PTHR11505">
    <property type="entry name" value="L1 TRANSPOSABLE ELEMENT-RELATED"/>
    <property type="match status" value="1"/>
</dbReference>
<keyword evidence="3" id="KW-1185">Reference proteome</keyword>
<dbReference type="InterPro" id="IPR004244">
    <property type="entry name" value="Transposase_22"/>
</dbReference>
<dbReference type="AlphaFoldDB" id="A0AAV2KMP4"/>
<protein>
    <recommendedName>
        <fullName evidence="4">Transposase element L1Md-A101/L1Md-A102/L1Md-A2</fullName>
    </recommendedName>
</protein>
<name>A0AAV2KMP4_KNICA</name>
<dbReference type="Proteomes" id="UP001497482">
    <property type="component" value="Chromosome 19"/>
</dbReference>
<reference evidence="2 3" key="1">
    <citation type="submission" date="2024-04" db="EMBL/GenBank/DDBJ databases">
        <authorList>
            <person name="Waldvogel A.-M."/>
            <person name="Schoenle A."/>
        </authorList>
    </citation>
    <scope>NUCLEOTIDE SEQUENCE [LARGE SCALE GENOMIC DNA]</scope>
</reference>
<sequence>MSGRINVFSALIMRKTDIGVTTRSTSKSEHEGAATPMAESEANRSLLASMREMMEEMRGDIMNGLGDIVSDVVKKEITGALSPLEARIASFSSAVRDLEQAANEQDGRLTVVQASVSQLQDQVASLTRKCEDLEGRSRLNNIRIVGIPENSEGPRPTEFVAGLLHDLLRLDAKPVLDRAHRTLRPRPGEGAPPRPFVVRVNMYQVRNEILRKARESPLHFNGRRVLIFPDYTTAVAKKRATFGRVKKELHSCPGVKFGLLFPATLQITLPSGTSHKFEDPDAALDFVEKNIKTVVAPDSV</sequence>
<feature type="region of interest" description="Disordered" evidence="1">
    <location>
        <begin position="21"/>
        <end position="41"/>
    </location>
</feature>
<accession>A0AAV2KMP4</accession>
<evidence type="ECO:0008006" key="4">
    <source>
        <dbReference type="Google" id="ProtNLM"/>
    </source>
</evidence>
<proteinExistence type="predicted"/>